<comment type="caution">
    <text evidence="3">The sequence shown here is derived from an EMBL/GenBank/DDBJ whole genome shotgun (WGS) entry which is preliminary data.</text>
</comment>
<dbReference type="AlphaFoldDB" id="A0AAJ1Q6J5"/>
<dbReference type="Proteomes" id="UP001229251">
    <property type="component" value="Unassembled WGS sequence"/>
</dbReference>
<sequence>MKKKANKYLTLLVLVSLLSGCLNNLDQEEKTSANQPANKVTAQVTSSRLSPDHYRAVITDGQYHLGTAASVDYNLSSTGNAFAFEDGLLRLSQEVFPTDQYYLQEGQLIDADTLTSWVSRESDENPDGLNPAAVGPDKEETTTTQESQESTEVSVNEAGEEVIVDQNGNPVEAEEKEAGAVDEGSPQVESTPIYLSQIMEKNILVEGEDGYQLAGIVLGLSMNSTYEYTDPAGVVYKQEISVGEMRERGRAYANIIVGRLRATEELRSIPIVVGIYRQAPADEIVGGTYISDGISREGNAVSDWSDRNEYRLSLPLLDGGVEGEQYAYFDNFSKGVRDLFPNLNGVSAKVLYVDDQLKTLDIEIVTQFYQQTEIAALTQHVYDMARRYLPTDVETEIKISSNVGTEAYVGKKAQQADYQSYIFRQ</sequence>
<evidence type="ECO:0000256" key="2">
    <source>
        <dbReference type="SAM" id="SignalP"/>
    </source>
</evidence>
<dbReference type="RefSeq" id="WP_285066249.1">
    <property type="nucleotide sequence ID" value="NZ_JASOOE010000015.1"/>
</dbReference>
<dbReference type="Gene3D" id="3.10.570.10">
    <property type="entry name" value="sex pheromone staph- cam373 precursor domain"/>
    <property type="match status" value="1"/>
</dbReference>
<gene>
    <name evidence="3" type="ORF">QP433_07475</name>
</gene>
<evidence type="ECO:0000313" key="4">
    <source>
        <dbReference type="Proteomes" id="UP001229251"/>
    </source>
</evidence>
<dbReference type="Pfam" id="PF07537">
    <property type="entry name" value="CamS"/>
    <property type="match status" value="2"/>
</dbReference>
<dbReference type="PIRSF" id="PIRSF012509">
    <property type="entry name" value="CamS"/>
    <property type="match status" value="1"/>
</dbReference>
<dbReference type="CDD" id="cd13440">
    <property type="entry name" value="CamS_repeat_2"/>
    <property type="match status" value="1"/>
</dbReference>
<proteinExistence type="predicted"/>
<evidence type="ECO:0000256" key="1">
    <source>
        <dbReference type="SAM" id="MobiDB-lite"/>
    </source>
</evidence>
<dbReference type="InterPro" id="IPR011426">
    <property type="entry name" value="CamS"/>
</dbReference>
<keyword evidence="2" id="KW-0732">Signal</keyword>
<name>A0AAJ1Q6J5_9LACT</name>
<evidence type="ECO:0000313" key="3">
    <source>
        <dbReference type="EMBL" id="MDK7187817.1"/>
    </source>
</evidence>
<accession>A0AAJ1Q6J5</accession>
<feature type="compositionally biased region" description="Low complexity" evidence="1">
    <location>
        <begin position="142"/>
        <end position="152"/>
    </location>
</feature>
<feature type="region of interest" description="Disordered" evidence="1">
    <location>
        <begin position="168"/>
        <end position="187"/>
    </location>
</feature>
<feature type="signal peptide" evidence="2">
    <location>
        <begin position="1"/>
        <end position="24"/>
    </location>
</feature>
<reference evidence="3" key="1">
    <citation type="submission" date="2023-05" db="EMBL/GenBank/DDBJ databases">
        <title>Cataloging the Phylogenetic Diversity of Human Bladder Bacteria.</title>
        <authorList>
            <person name="Du J."/>
        </authorList>
    </citation>
    <scope>NUCLEOTIDE SEQUENCE</scope>
    <source>
        <strain evidence="3">UMB1231</strain>
    </source>
</reference>
<organism evidence="3 4">
    <name type="scientific">Facklamia hominis</name>
    <dbReference type="NCBI Taxonomy" id="178214"/>
    <lineage>
        <taxon>Bacteria</taxon>
        <taxon>Bacillati</taxon>
        <taxon>Bacillota</taxon>
        <taxon>Bacilli</taxon>
        <taxon>Lactobacillales</taxon>
        <taxon>Aerococcaceae</taxon>
        <taxon>Facklamia</taxon>
    </lineage>
</organism>
<feature type="region of interest" description="Disordered" evidence="1">
    <location>
        <begin position="119"/>
        <end position="155"/>
    </location>
</feature>
<feature type="chain" id="PRO_5042570408" evidence="2">
    <location>
        <begin position="25"/>
        <end position="425"/>
    </location>
</feature>
<dbReference type="PROSITE" id="PS51257">
    <property type="entry name" value="PROKAR_LIPOPROTEIN"/>
    <property type="match status" value="1"/>
</dbReference>
<dbReference type="EMBL" id="JASOOE010000015">
    <property type="protein sequence ID" value="MDK7187817.1"/>
    <property type="molecule type" value="Genomic_DNA"/>
</dbReference>
<protein>
    <submittedName>
        <fullName evidence="3">CamS family sex pheromone protein</fullName>
    </submittedName>
</protein>
<dbReference type="CDD" id="cd13441">
    <property type="entry name" value="CamS_repeat_1"/>
    <property type="match status" value="1"/>
</dbReference>